<evidence type="ECO:0000256" key="1">
    <source>
        <dbReference type="ARBA" id="ARBA00023015"/>
    </source>
</evidence>
<dbReference type="STRING" id="1048983.EL17_00540"/>
<feature type="domain" description="HTH araC/xylS-type" evidence="4">
    <location>
        <begin position="198"/>
        <end position="299"/>
    </location>
</feature>
<dbReference type="GO" id="GO:0043565">
    <property type="term" value="F:sequence-specific DNA binding"/>
    <property type="evidence" value="ECO:0007669"/>
    <property type="project" value="InterPro"/>
</dbReference>
<organism evidence="5 6">
    <name type="scientific">Anditalea andensis</name>
    <dbReference type="NCBI Taxonomy" id="1048983"/>
    <lineage>
        <taxon>Bacteria</taxon>
        <taxon>Pseudomonadati</taxon>
        <taxon>Bacteroidota</taxon>
        <taxon>Cytophagia</taxon>
        <taxon>Cytophagales</taxon>
        <taxon>Cytophagaceae</taxon>
        <taxon>Anditalea</taxon>
    </lineage>
</organism>
<dbReference type="OrthoDB" id="643086at2"/>
<name>A0A074LNZ8_9BACT</name>
<evidence type="ECO:0000256" key="3">
    <source>
        <dbReference type="ARBA" id="ARBA00023163"/>
    </source>
</evidence>
<dbReference type="PANTHER" id="PTHR43280">
    <property type="entry name" value="ARAC-FAMILY TRANSCRIPTIONAL REGULATOR"/>
    <property type="match status" value="1"/>
</dbReference>
<dbReference type="GO" id="GO:0003700">
    <property type="term" value="F:DNA-binding transcription factor activity"/>
    <property type="evidence" value="ECO:0007669"/>
    <property type="project" value="InterPro"/>
</dbReference>
<proteinExistence type="predicted"/>
<evidence type="ECO:0000256" key="2">
    <source>
        <dbReference type="ARBA" id="ARBA00023125"/>
    </source>
</evidence>
<dbReference type="PANTHER" id="PTHR43280:SF32">
    <property type="entry name" value="TRANSCRIPTIONAL REGULATORY PROTEIN"/>
    <property type="match status" value="1"/>
</dbReference>
<accession>A0A074LNZ8</accession>
<dbReference type="AlphaFoldDB" id="A0A074LNZ8"/>
<gene>
    <name evidence="5" type="ORF">EL17_00540</name>
</gene>
<dbReference type="InterPro" id="IPR018060">
    <property type="entry name" value="HTH_AraC"/>
</dbReference>
<dbReference type="PROSITE" id="PS01124">
    <property type="entry name" value="HTH_ARAC_FAMILY_2"/>
    <property type="match status" value="1"/>
</dbReference>
<dbReference type="RefSeq" id="WP_035069392.1">
    <property type="nucleotide sequence ID" value="NZ_JMIH01000010.1"/>
</dbReference>
<sequence>MKPYTIPSIRELHQLLELSPPKHPLVSVIDFTSIKCFDDQKLEAVTYGFYCIALKKNFKAKMRYGQQHYDFDIGVMSFFAPHQVVITEIRDDWELEGHWLVIHPDFLHGFPLLKEIRKFGFFYYAVNEALLLSEEEDHTITQLLLDISEESQRPVDPFSQTIVISQIELLLNYCNRFYNRQFLTRKQANSSLVSNFETLLEAYFNSDLPATEGIPGVGYFAGKMNLSRNYLSDMLRNATGQSAQHHIQQRLIERAIALLSTSELNVSEIAYQLGFEYPQSFNKLFRNKMNVSPLEFRASFLQMD</sequence>
<dbReference type="Gene3D" id="1.10.10.60">
    <property type="entry name" value="Homeodomain-like"/>
    <property type="match status" value="1"/>
</dbReference>
<protein>
    <submittedName>
        <fullName evidence="5">AraC family transcriptional regulator</fullName>
    </submittedName>
</protein>
<reference evidence="5 6" key="1">
    <citation type="submission" date="2014-04" db="EMBL/GenBank/DDBJ databases">
        <title>Characterization and application of a salt tolerant electro-active bacterium.</title>
        <authorList>
            <person name="Yang L."/>
            <person name="Wei S."/>
            <person name="Tay Q.X.M."/>
        </authorList>
    </citation>
    <scope>NUCLEOTIDE SEQUENCE [LARGE SCALE GENOMIC DNA]</scope>
    <source>
        <strain evidence="5 6">LY1</strain>
    </source>
</reference>
<keyword evidence="1" id="KW-0805">Transcription regulation</keyword>
<comment type="caution">
    <text evidence="5">The sequence shown here is derived from an EMBL/GenBank/DDBJ whole genome shotgun (WGS) entry which is preliminary data.</text>
</comment>
<evidence type="ECO:0000259" key="4">
    <source>
        <dbReference type="PROSITE" id="PS01124"/>
    </source>
</evidence>
<keyword evidence="3" id="KW-0804">Transcription</keyword>
<keyword evidence="2" id="KW-0238">DNA-binding</keyword>
<dbReference type="SMART" id="SM00342">
    <property type="entry name" value="HTH_ARAC"/>
    <property type="match status" value="1"/>
</dbReference>
<dbReference type="eggNOG" id="COG2207">
    <property type="taxonomic scope" value="Bacteria"/>
</dbReference>
<dbReference type="InterPro" id="IPR009057">
    <property type="entry name" value="Homeodomain-like_sf"/>
</dbReference>
<dbReference type="EMBL" id="JMIH01000010">
    <property type="protein sequence ID" value="KEO75612.1"/>
    <property type="molecule type" value="Genomic_DNA"/>
</dbReference>
<dbReference type="Proteomes" id="UP000027821">
    <property type="component" value="Unassembled WGS sequence"/>
</dbReference>
<dbReference type="SUPFAM" id="SSF46689">
    <property type="entry name" value="Homeodomain-like"/>
    <property type="match status" value="1"/>
</dbReference>
<evidence type="ECO:0000313" key="6">
    <source>
        <dbReference type="Proteomes" id="UP000027821"/>
    </source>
</evidence>
<evidence type="ECO:0000313" key="5">
    <source>
        <dbReference type="EMBL" id="KEO75612.1"/>
    </source>
</evidence>
<dbReference type="Pfam" id="PF12833">
    <property type="entry name" value="HTH_18"/>
    <property type="match status" value="1"/>
</dbReference>
<keyword evidence="6" id="KW-1185">Reference proteome</keyword>